<dbReference type="EMBL" id="JAUJLE010000122">
    <property type="protein sequence ID" value="KAK0979476.1"/>
    <property type="molecule type" value="Genomic_DNA"/>
</dbReference>
<comment type="subcellular location">
    <subcellularLocation>
        <location evidence="1">Mitochondrion</location>
    </subcellularLocation>
</comment>
<dbReference type="Gene3D" id="3.30.2180.10">
    <property type="entry name" value="ATP12-like"/>
    <property type="match status" value="1"/>
</dbReference>
<name>A0AAN6QQ32_9PEZI</name>
<keyword evidence="3" id="KW-0809">Transit peptide</keyword>
<reference evidence="6" key="1">
    <citation type="submission" date="2023-06" db="EMBL/GenBank/DDBJ databases">
        <title>Black Yeasts Isolated from many extreme environments.</title>
        <authorList>
            <person name="Coleine C."/>
            <person name="Stajich J.E."/>
            <person name="Selbmann L."/>
        </authorList>
    </citation>
    <scope>NUCLEOTIDE SEQUENCE</scope>
    <source>
        <strain evidence="6">CCFEE 5200</strain>
    </source>
</reference>
<evidence type="ECO:0000313" key="6">
    <source>
        <dbReference type="EMBL" id="KAK0979476.1"/>
    </source>
</evidence>
<dbReference type="GO" id="GO:0033615">
    <property type="term" value="P:mitochondrial proton-transporting ATP synthase complex assembly"/>
    <property type="evidence" value="ECO:0007669"/>
    <property type="project" value="TreeGrafter"/>
</dbReference>
<dbReference type="InterPro" id="IPR042272">
    <property type="entry name" value="ATP12_ATP_synth-F1-assembly_N"/>
</dbReference>
<evidence type="ECO:0000256" key="1">
    <source>
        <dbReference type="ARBA" id="ARBA00004173"/>
    </source>
</evidence>
<dbReference type="InterPro" id="IPR011419">
    <property type="entry name" value="ATP12_ATP_synth-F1-assembly"/>
</dbReference>
<protein>
    <submittedName>
        <fullName evidence="6">ATP synthase mitochondrial F1 complex assembly factor 2</fullName>
    </submittedName>
</protein>
<dbReference type="PANTHER" id="PTHR21013">
    <property type="entry name" value="ATP SYNTHASE MITOCHONDRIAL F1 COMPLEX ASSEMBLY FACTOR 2/ATP12 PROTEIN, MITOCHONDRIAL PRECURSOR"/>
    <property type="match status" value="1"/>
</dbReference>
<comment type="similarity">
    <text evidence="2">Belongs to the ATP12 family.</text>
</comment>
<dbReference type="PANTHER" id="PTHR21013:SF10">
    <property type="entry name" value="ATP SYNTHASE MITOCHONDRIAL F1 COMPLEX ASSEMBLY FACTOR 2"/>
    <property type="match status" value="1"/>
</dbReference>
<dbReference type="Proteomes" id="UP001175353">
    <property type="component" value="Unassembled WGS sequence"/>
</dbReference>
<gene>
    <name evidence="6" type="primary">atp12_2</name>
    <name evidence="6" type="ORF">LTR91_012573</name>
</gene>
<evidence type="ECO:0000256" key="4">
    <source>
        <dbReference type="ARBA" id="ARBA00023128"/>
    </source>
</evidence>
<evidence type="ECO:0000313" key="7">
    <source>
        <dbReference type="Proteomes" id="UP001175353"/>
    </source>
</evidence>
<dbReference type="InterPro" id="IPR023335">
    <property type="entry name" value="ATP12_ortho_dom_sf"/>
</dbReference>
<dbReference type="GO" id="GO:0005739">
    <property type="term" value="C:mitochondrion"/>
    <property type="evidence" value="ECO:0007669"/>
    <property type="project" value="UniProtKB-SubCell"/>
</dbReference>
<evidence type="ECO:0000256" key="2">
    <source>
        <dbReference type="ARBA" id="ARBA00008231"/>
    </source>
</evidence>
<sequence>MDMYISRAVTAASLLSVRRSTVALRCLHTSSTRDATPLPLPTFAGPPPSAPQSSVTFAQDRLARKRQQAELLEKGQQLKANAAKPTTALQKRFWRNVSVKDTEEGLQIQLDSRPVRTATRQALLIPHHKRALATSIAVEWDQLVSSQQALKHHYIPLTSLTSRATDIDDADKRNNSAIREHVVRMALRYLSTDTLLCWAPMKDLYDADRGDDRKALRHRQREAAEPIIAFLNTHIFPGVDIVPILAEDSIMPTPQPELTREVIRGWVHGLPAFELAALERGILATKSLLVAARLVVEWSQEFRHLRKDRPAPADRFGIQEAAEASTLETLYQIEQWGEVEDTHDVEREDLRRQLGSVVLLMYLCHGSHPSQLPYRPQLKQIAPSILSLRGHLALGGKPILDVNLSTSPTTTVCKHTLDLA</sequence>
<accession>A0AAN6QQ32</accession>
<keyword evidence="7" id="KW-1185">Reference proteome</keyword>
<evidence type="ECO:0000256" key="3">
    <source>
        <dbReference type="ARBA" id="ARBA00022946"/>
    </source>
</evidence>
<dbReference type="AlphaFoldDB" id="A0AAN6QQ32"/>
<keyword evidence="4" id="KW-0496">Mitochondrion</keyword>
<dbReference type="Gene3D" id="1.10.3580.10">
    <property type="entry name" value="ATP12 ATPase"/>
    <property type="match status" value="1"/>
</dbReference>
<evidence type="ECO:0000256" key="5">
    <source>
        <dbReference type="ARBA" id="ARBA00023186"/>
    </source>
</evidence>
<dbReference type="Pfam" id="PF07542">
    <property type="entry name" value="ATP12"/>
    <property type="match status" value="1"/>
</dbReference>
<comment type="caution">
    <text evidence="6">The sequence shown here is derived from an EMBL/GenBank/DDBJ whole genome shotgun (WGS) entry which is preliminary data.</text>
</comment>
<keyword evidence="5" id="KW-0143">Chaperone</keyword>
<dbReference type="SUPFAM" id="SSF160909">
    <property type="entry name" value="ATP12-like"/>
    <property type="match status" value="1"/>
</dbReference>
<proteinExistence type="inferred from homology"/>
<organism evidence="6 7">
    <name type="scientific">Friedmanniomyces endolithicus</name>
    <dbReference type="NCBI Taxonomy" id="329885"/>
    <lineage>
        <taxon>Eukaryota</taxon>
        <taxon>Fungi</taxon>
        <taxon>Dikarya</taxon>
        <taxon>Ascomycota</taxon>
        <taxon>Pezizomycotina</taxon>
        <taxon>Dothideomycetes</taxon>
        <taxon>Dothideomycetidae</taxon>
        <taxon>Mycosphaerellales</taxon>
        <taxon>Teratosphaeriaceae</taxon>
        <taxon>Friedmanniomyces</taxon>
    </lineage>
</organism>